<dbReference type="AlphaFoldDB" id="A0A7Y0S2B9"/>
<accession>A0A7Y0S2B9</accession>
<organism evidence="1 2">
    <name type="scientific">Vibrio parahaemolyticus</name>
    <dbReference type="NCBI Taxonomy" id="670"/>
    <lineage>
        <taxon>Bacteria</taxon>
        <taxon>Pseudomonadati</taxon>
        <taxon>Pseudomonadota</taxon>
        <taxon>Gammaproteobacteria</taxon>
        <taxon>Vibrionales</taxon>
        <taxon>Vibrionaceae</taxon>
        <taxon>Vibrio</taxon>
    </lineage>
</organism>
<dbReference type="EMBL" id="JABCLD010000743">
    <property type="protein sequence ID" value="NMU25030.1"/>
    <property type="molecule type" value="Genomic_DNA"/>
</dbReference>
<gene>
    <name evidence="1" type="ORF">HKB21_05290</name>
</gene>
<protein>
    <submittedName>
        <fullName evidence="1">Uncharacterized protein</fullName>
    </submittedName>
</protein>
<sequence length="126" mass="14549">MKKIDNFWKAKDFVYKNVISSGIGAIADHVSREYFNDNLKKIDESYFFKTESAFLMGCKPLFKNFTKHLNSITDLSGTSVCNAQTLTVKVIEREYKPNTNVNIDNFSDVGSFIAERYEVNKREKIK</sequence>
<dbReference type="Proteomes" id="UP000555836">
    <property type="component" value="Unassembled WGS sequence"/>
</dbReference>
<comment type="caution">
    <text evidence="1">The sequence shown here is derived from an EMBL/GenBank/DDBJ whole genome shotgun (WGS) entry which is preliminary data.</text>
</comment>
<evidence type="ECO:0000313" key="2">
    <source>
        <dbReference type="Proteomes" id="UP000555836"/>
    </source>
</evidence>
<evidence type="ECO:0000313" key="1">
    <source>
        <dbReference type="EMBL" id="NMU25030.1"/>
    </source>
</evidence>
<reference evidence="1 2" key="1">
    <citation type="submission" date="2020-04" db="EMBL/GenBank/DDBJ databases">
        <title>Whole-genome sequencing of Vibrio spp. from China reveals different genetic environments of blaCTX-M-14 among diverse lineages.</title>
        <authorList>
            <person name="Zheng Z."/>
            <person name="Ye L."/>
            <person name="Chen S."/>
        </authorList>
    </citation>
    <scope>NUCLEOTIDE SEQUENCE [LARGE SCALE GENOMIC DNA]</scope>
    <source>
        <strain evidence="1 2">Vb0574</strain>
    </source>
</reference>
<name>A0A7Y0S2B9_VIBPH</name>
<proteinExistence type="predicted"/>